<keyword evidence="1" id="KW-1133">Transmembrane helix</keyword>
<dbReference type="PANTHER" id="PTHR34989">
    <property type="entry name" value="PROTEIN HDED"/>
    <property type="match status" value="1"/>
</dbReference>
<dbReference type="Proteomes" id="UP000078476">
    <property type="component" value="Unassembled WGS sequence"/>
</dbReference>
<keyword evidence="1" id="KW-0812">Transmembrane</keyword>
<feature type="transmembrane region" description="Helical" evidence="1">
    <location>
        <begin position="140"/>
        <end position="159"/>
    </location>
</feature>
<feature type="transmembrane region" description="Helical" evidence="1">
    <location>
        <begin position="82"/>
        <end position="100"/>
    </location>
</feature>
<evidence type="ECO:0000256" key="1">
    <source>
        <dbReference type="SAM" id="Phobius"/>
    </source>
</evidence>
<proteinExistence type="predicted"/>
<dbReference type="RefSeq" id="WP_066978413.1">
    <property type="nucleotide sequence ID" value="NZ_LUUI01000056.1"/>
</dbReference>
<keyword evidence="1" id="KW-0472">Membrane</keyword>
<dbReference type="Pfam" id="PF03729">
    <property type="entry name" value="DUF308"/>
    <property type="match status" value="1"/>
</dbReference>
<evidence type="ECO:0008006" key="4">
    <source>
        <dbReference type="Google" id="ProtNLM"/>
    </source>
</evidence>
<feature type="transmembrane region" description="Helical" evidence="1">
    <location>
        <begin position="165"/>
        <end position="187"/>
    </location>
</feature>
<dbReference type="OrthoDB" id="9815400at2"/>
<dbReference type="STRING" id="980561.A1359_21400"/>
<accession>A0A177NPQ9</accession>
<dbReference type="PANTHER" id="PTHR34989:SF1">
    <property type="entry name" value="PROTEIN HDED"/>
    <property type="match status" value="1"/>
</dbReference>
<dbReference type="GO" id="GO:0005886">
    <property type="term" value="C:plasma membrane"/>
    <property type="evidence" value="ECO:0007669"/>
    <property type="project" value="TreeGrafter"/>
</dbReference>
<protein>
    <recommendedName>
        <fullName evidence="4">HdeD family acid-resistance protein</fullName>
    </recommendedName>
</protein>
<dbReference type="AlphaFoldDB" id="A0A177NPQ9"/>
<dbReference type="InterPro" id="IPR052712">
    <property type="entry name" value="Acid_resist_chaperone_HdeD"/>
</dbReference>
<evidence type="ECO:0000313" key="3">
    <source>
        <dbReference type="Proteomes" id="UP000078476"/>
    </source>
</evidence>
<comment type="caution">
    <text evidence="2">The sequence shown here is derived from an EMBL/GenBank/DDBJ whole genome shotgun (WGS) entry which is preliminary data.</text>
</comment>
<keyword evidence="3" id="KW-1185">Reference proteome</keyword>
<feature type="transmembrane region" description="Helical" evidence="1">
    <location>
        <begin position="106"/>
        <end position="128"/>
    </location>
</feature>
<gene>
    <name evidence="2" type="ORF">A1359_21400</name>
</gene>
<dbReference type="InterPro" id="IPR005325">
    <property type="entry name" value="DUF308_memb"/>
</dbReference>
<name>A0A177NPQ9_9GAMM</name>
<feature type="transmembrane region" description="Helical" evidence="1">
    <location>
        <begin position="28"/>
        <end position="50"/>
    </location>
</feature>
<reference evidence="2 3" key="1">
    <citation type="submission" date="2016-03" db="EMBL/GenBank/DDBJ databases">
        <authorList>
            <person name="Ploux O."/>
        </authorList>
    </citation>
    <scope>NUCLEOTIDE SEQUENCE [LARGE SCALE GENOMIC DNA]</scope>
    <source>
        <strain evidence="2 3">R-45370</strain>
    </source>
</reference>
<evidence type="ECO:0000313" key="2">
    <source>
        <dbReference type="EMBL" id="OAI20068.1"/>
    </source>
</evidence>
<organism evidence="2 3">
    <name type="scientific">Methylomonas lenta</name>
    <dbReference type="NCBI Taxonomy" id="980561"/>
    <lineage>
        <taxon>Bacteria</taxon>
        <taxon>Pseudomonadati</taxon>
        <taxon>Pseudomonadota</taxon>
        <taxon>Gammaproteobacteria</taxon>
        <taxon>Methylococcales</taxon>
        <taxon>Methylococcaceae</taxon>
        <taxon>Methylomonas</taxon>
    </lineage>
</organism>
<dbReference type="EMBL" id="LUUI01000056">
    <property type="protein sequence ID" value="OAI20068.1"/>
    <property type="molecule type" value="Genomic_DNA"/>
</dbReference>
<feature type="transmembrane region" description="Helical" evidence="1">
    <location>
        <begin position="56"/>
        <end position="75"/>
    </location>
</feature>
<sequence>MTEKFNIHVGPEEIRQIIKKNLREHWKLFLAEGLFFIALGVTAIIIPRIFSIGIELMLGWLLLVGGMAQVIRALNMIKMPGFSLWLSGGILQAVIGYFLISAPTQGVMTLTFLLTIFFALDGMAKVYLSYMVYPLARWGGLLLTGITSLALAMVVWAGWHGSSTWVLGLLVGINMIFIGITLVNISLHHKTYQ</sequence>